<dbReference type="Gene3D" id="1.10.3290.10">
    <property type="entry name" value="Fido-like domain"/>
    <property type="match status" value="1"/>
</dbReference>
<dbReference type="InterPro" id="IPR003812">
    <property type="entry name" value="Fido"/>
</dbReference>
<organism evidence="9 10">
    <name type="scientific">Photorhabdus luminescens subsp. mexicana</name>
    <dbReference type="NCBI Taxonomy" id="2100167"/>
    <lineage>
        <taxon>Bacteria</taxon>
        <taxon>Pseudomonadati</taxon>
        <taxon>Pseudomonadota</taxon>
        <taxon>Gammaproteobacteria</taxon>
        <taxon>Enterobacterales</taxon>
        <taxon>Morganellaceae</taxon>
        <taxon>Photorhabdus</taxon>
    </lineage>
</organism>
<sequence>MTKLIPVSIGQNKNTITVSLLIEPITHIKKTIRGKMSYHYYWNNRTKEVIFGSGTLKTKEFIFSVAHILRYKESTEQIRNRDIQLGDSVGVLFNKKSSLLLFGSVVGVDLGVNNEKYFHILPHHNDFPFGKGKSIKIKNEKDKIYILSDGVNERYEYLATKNKIYAKYQYQLDWAEIILSRVKVGKFIREYIVNRALPIGELAFVDCHKMLFGNIYSWAGQYRKDVIVVGDRERPTMEHYYVSRSMKACLRTCNRNEMNKISTKYELVAKLVIIHRELAWIHPFQDGNGRTIRLYLQILCLSKGFDFNSEILDGSVKNKRVYHYAVRRAIDGKSRNLTALFNKAVSEIS</sequence>
<gene>
    <name evidence="9" type="ORF">C5468_05825</name>
</gene>
<accession>A0A4R4JIB0</accession>
<dbReference type="GO" id="GO:0070733">
    <property type="term" value="F:AMPylase activity"/>
    <property type="evidence" value="ECO:0007669"/>
    <property type="project" value="UniProtKB-EC"/>
</dbReference>
<dbReference type="GO" id="GO:0051302">
    <property type="term" value="P:regulation of cell division"/>
    <property type="evidence" value="ECO:0007669"/>
    <property type="project" value="TreeGrafter"/>
</dbReference>
<dbReference type="RefSeq" id="WP_132344276.1">
    <property type="nucleotide sequence ID" value="NZ_CAWOLF010000005.1"/>
</dbReference>
<dbReference type="EMBL" id="PUJX01000005">
    <property type="protein sequence ID" value="TDB54044.1"/>
    <property type="molecule type" value="Genomic_DNA"/>
</dbReference>
<feature type="domain" description="Fido" evidence="8">
    <location>
        <begin position="199"/>
        <end position="343"/>
    </location>
</feature>
<evidence type="ECO:0000256" key="1">
    <source>
        <dbReference type="ARBA" id="ARBA00022679"/>
    </source>
</evidence>
<dbReference type="EC" id="2.7.7.108" evidence="5"/>
<dbReference type="PANTHER" id="PTHR39560">
    <property type="entry name" value="PROTEIN ADENYLYLTRANSFERASE FIC-RELATED"/>
    <property type="match status" value="1"/>
</dbReference>
<name>A0A4R4JIB0_PHOLU</name>
<reference evidence="9 10" key="1">
    <citation type="journal article" date="2019" name="Int. J. Syst. Evol. Microbiol.">
        <title>Photorhabdus khanii subsp. guanajuatensis subsp. nov., isolated from Heterorhabditis atacamensis, and Photorhabdus luminescens subsp. mexicana subsp. nov., isolated from Heterorhabditis mexicana entomopathogenic nematodes.</title>
        <authorList>
            <person name="Machado R.A.R."/>
            <person name="Bruno P."/>
            <person name="Arce C.C.M."/>
            <person name="Liechti N."/>
            <person name="Kohler A."/>
            <person name="Bernal J."/>
            <person name="Bruggmann R."/>
            <person name="Turlings T.C.J."/>
        </authorList>
    </citation>
    <scope>NUCLEOTIDE SEQUENCE [LARGE SCALE GENOMIC DNA]</scope>
    <source>
        <strain evidence="9 10">MEX47-22</strain>
    </source>
</reference>
<evidence type="ECO:0000256" key="3">
    <source>
        <dbReference type="ARBA" id="ARBA00022741"/>
    </source>
</evidence>
<keyword evidence="1" id="KW-0808">Transferase</keyword>
<dbReference type="GO" id="GO:0005524">
    <property type="term" value="F:ATP binding"/>
    <property type="evidence" value="ECO:0007669"/>
    <property type="project" value="UniProtKB-KW"/>
</dbReference>
<dbReference type="InterPro" id="IPR036597">
    <property type="entry name" value="Fido-like_dom_sf"/>
</dbReference>
<protein>
    <recommendedName>
        <fullName evidence="5">protein adenylyltransferase</fullName>
        <ecNumber evidence="5">2.7.7.108</ecNumber>
    </recommendedName>
</protein>
<keyword evidence="2" id="KW-0548">Nucleotidyltransferase</keyword>
<evidence type="ECO:0000259" key="8">
    <source>
        <dbReference type="PROSITE" id="PS51459"/>
    </source>
</evidence>
<dbReference type="Proteomes" id="UP000295550">
    <property type="component" value="Unassembled WGS sequence"/>
</dbReference>
<keyword evidence="3" id="KW-0547">Nucleotide-binding</keyword>
<evidence type="ECO:0000256" key="7">
    <source>
        <dbReference type="ARBA" id="ARBA00048696"/>
    </source>
</evidence>
<evidence type="ECO:0000313" key="9">
    <source>
        <dbReference type="EMBL" id="TDB54044.1"/>
    </source>
</evidence>
<dbReference type="AlphaFoldDB" id="A0A4R4JIB0"/>
<dbReference type="PANTHER" id="PTHR39560:SF1">
    <property type="entry name" value="PROTEIN ADENYLYLTRANSFERASE FIC-RELATED"/>
    <property type="match status" value="1"/>
</dbReference>
<evidence type="ECO:0000256" key="4">
    <source>
        <dbReference type="ARBA" id="ARBA00022840"/>
    </source>
</evidence>
<evidence type="ECO:0000256" key="5">
    <source>
        <dbReference type="ARBA" id="ARBA00034531"/>
    </source>
</evidence>
<dbReference type="Pfam" id="PF02661">
    <property type="entry name" value="Fic"/>
    <property type="match status" value="1"/>
</dbReference>
<evidence type="ECO:0000313" key="10">
    <source>
        <dbReference type="Proteomes" id="UP000295550"/>
    </source>
</evidence>
<dbReference type="SUPFAM" id="SSF140931">
    <property type="entry name" value="Fic-like"/>
    <property type="match status" value="1"/>
</dbReference>
<comment type="catalytic activity">
    <reaction evidence="6">
        <text>L-threonyl-[protein] + ATP = 3-O-(5'-adenylyl)-L-threonyl-[protein] + diphosphate</text>
        <dbReference type="Rhea" id="RHEA:54292"/>
        <dbReference type="Rhea" id="RHEA-COMP:11060"/>
        <dbReference type="Rhea" id="RHEA-COMP:13847"/>
        <dbReference type="ChEBI" id="CHEBI:30013"/>
        <dbReference type="ChEBI" id="CHEBI:30616"/>
        <dbReference type="ChEBI" id="CHEBI:33019"/>
        <dbReference type="ChEBI" id="CHEBI:138113"/>
        <dbReference type="EC" id="2.7.7.108"/>
    </reaction>
</comment>
<proteinExistence type="predicted"/>
<comment type="catalytic activity">
    <reaction evidence="7">
        <text>L-tyrosyl-[protein] + ATP = O-(5'-adenylyl)-L-tyrosyl-[protein] + diphosphate</text>
        <dbReference type="Rhea" id="RHEA:54288"/>
        <dbReference type="Rhea" id="RHEA-COMP:10136"/>
        <dbReference type="Rhea" id="RHEA-COMP:13846"/>
        <dbReference type="ChEBI" id="CHEBI:30616"/>
        <dbReference type="ChEBI" id="CHEBI:33019"/>
        <dbReference type="ChEBI" id="CHEBI:46858"/>
        <dbReference type="ChEBI" id="CHEBI:83624"/>
        <dbReference type="EC" id="2.7.7.108"/>
    </reaction>
</comment>
<keyword evidence="4" id="KW-0067">ATP-binding</keyword>
<comment type="caution">
    <text evidence="9">The sequence shown here is derived from an EMBL/GenBank/DDBJ whole genome shotgun (WGS) entry which is preliminary data.</text>
</comment>
<evidence type="ECO:0000256" key="6">
    <source>
        <dbReference type="ARBA" id="ARBA00047939"/>
    </source>
</evidence>
<dbReference type="PROSITE" id="PS51459">
    <property type="entry name" value="FIDO"/>
    <property type="match status" value="1"/>
</dbReference>
<evidence type="ECO:0000256" key="2">
    <source>
        <dbReference type="ARBA" id="ARBA00022695"/>
    </source>
</evidence>